<evidence type="ECO:0000313" key="3">
    <source>
        <dbReference type="Proteomes" id="UP001156666"/>
    </source>
</evidence>
<feature type="domain" description="Endonuclease/exonuclease/phosphatase" evidence="1">
    <location>
        <begin position="2"/>
        <end position="205"/>
    </location>
</feature>
<dbReference type="Gene3D" id="3.60.10.10">
    <property type="entry name" value="Endonuclease/exonuclease/phosphatase"/>
    <property type="match status" value="1"/>
</dbReference>
<name>A0AA37SKW1_9BACT</name>
<reference evidence="2" key="2">
    <citation type="submission" date="2023-01" db="EMBL/GenBank/DDBJ databases">
        <title>Draft genome sequence of Portibacter lacus strain NBRC 108769.</title>
        <authorList>
            <person name="Sun Q."/>
            <person name="Mori K."/>
        </authorList>
    </citation>
    <scope>NUCLEOTIDE SEQUENCE</scope>
    <source>
        <strain evidence="2">NBRC 108769</strain>
    </source>
</reference>
<gene>
    <name evidence="2" type="ORF">GCM10007940_06960</name>
</gene>
<proteinExistence type="predicted"/>
<dbReference type="InterPro" id="IPR005135">
    <property type="entry name" value="Endo/exonuclease/phosphatase"/>
</dbReference>
<dbReference type="AlphaFoldDB" id="A0AA37SKW1"/>
<accession>A0AA37SKW1</accession>
<reference evidence="2" key="1">
    <citation type="journal article" date="2014" name="Int. J. Syst. Evol. Microbiol.">
        <title>Complete genome sequence of Corynebacterium casei LMG S-19264T (=DSM 44701T), isolated from a smear-ripened cheese.</title>
        <authorList>
            <consortium name="US DOE Joint Genome Institute (JGI-PGF)"/>
            <person name="Walter F."/>
            <person name="Albersmeier A."/>
            <person name="Kalinowski J."/>
            <person name="Ruckert C."/>
        </authorList>
    </citation>
    <scope>NUCLEOTIDE SEQUENCE</scope>
    <source>
        <strain evidence="2">NBRC 108769</strain>
    </source>
</reference>
<keyword evidence="3" id="KW-1185">Reference proteome</keyword>
<dbReference type="EMBL" id="BSOH01000003">
    <property type="protein sequence ID" value="GLR16081.1"/>
    <property type="molecule type" value="Genomic_DNA"/>
</dbReference>
<dbReference type="GO" id="GO:0003824">
    <property type="term" value="F:catalytic activity"/>
    <property type="evidence" value="ECO:0007669"/>
    <property type="project" value="InterPro"/>
</dbReference>
<dbReference type="SUPFAM" id="SSF56219">
    <property type="entry name" value="DNase I-like"/>
    <property type="match status" value="1"/>
</dbReference>
<evidence type="ECO:0000259" key="1">
    <source>
        <dbReference type="Pfam" id="PF03372"/>
    </source>
</evidence>
<evidence type="ECO:0000313" key="2">
    <source>
        <dbReference type="EMBL" id="GLR16081.1"/>
    </source>
</evidence>
<comment type="caution">
    <text evidence="2">The sequence shown here is derived from an EMBL/GenBank/DDBJ whole genome shotgun (WGS) entry which is preliminary data.</text>
</comment>
<dbReference type="Pfam" id="PF03372">
    <property type="entry name" value="Exo_endo_phos"/>
    <property type="match status" value="1"/>
</dbReference>
<sequence length="213" mass="24231">MKAIKSYLNSTGAKIIVLSEFRNNLNGLNLRNSLLLNGYRYQAVSASKTEDNSVLVASKIPFSSEIYADIDPIYSGNIIKASFKAFDLYGCYLPHKKKHVLFDFMIDNLSKDRPTIIAGDLNSGINGLDQKGNSFWYEEKLLELEENEVTDLFRLKNGKIEEYSWISHQGNGYRYDHFYGSKDLIPIVTNCYYDHDSRLTGLSDHAAMFLELG</sequence>
<dbReference type="Proteomes" id="UP001156666">
    <property type="component" value="Unassembled WGS sequence"/>
</dbReference>
<dbReference type="InterPro" id="IPR036691">
    <property type="entry name" value="Endo/exonu/phosph_ase_sf"/>
</dbReference>
<protein>
    <recommendedName>
        <fullName evidence="1">Endonuclease/exonuclease/phosphatase domain-containing protein</fullName>
    </recommendedName>
</protein>
<organism evidence="2 3">
    <name type="scientific">Portibacter lacus</name>
    <dbReference type="NCBI Taxonomy" id="1099794"/>
    <lineage>
        <taxon>Bacteria</taxon>
        <taxon>Pseudomonadati</taxon>
        <taxon>Bacteroidota</taxon>
        <taxon>Saprospiria</taxon>
        <taxon>Saprospirales</taxon>
        <taxon>Haliscomenobacteraceae</taxon>
        <taxon>Portibacter</taxon>
    </lineage>
</organism>